<evidence type="ECO:0000313" key="3">
    <source>
        <dbReference type="EMBL" id="CAB4049564.1"/>
    </source>
</evidence>
<organism evidence="3 4">
    <name type="scientific">Paraburkholderia phenoliruptrix</name>
    <dbReference type="NCBI Taxonomy" id="252970"/>
    <lineage>
        <taxon>Bacteria</taxon>
        <taxon>Pseudomonadati</taxon>
        <taxon>Pseudomonadota</taxon>
        <taxon>Betaproteobacteria</taxon>
        <taxon>Burkholderiales</taxon>
        <taxon>Burkholderiaceae</taxon>
        <taxon>Paraburkholderia</taxon>
    </lineage>
</organism>
<dbReference type="InterPro" id="IPR006076">
    <property type="entry name" value="FAD-dep_OxRdtase"/>
</dbReference>
<dbReference type="InterPro" id="IPR036188">
    <property type="entry name" value="FAD/NAD-bd_sf"/>
</dbReference>
<dbReference type="Pfam" id="PF01266">
    <property type="entry name" value="DAO"/>
    <property type="match status" value="1"/>
</dbReference>
<dbReference type="SUPFAM" id="SSF51905">
    <property type="entry name" value="FAD/NAD(P)-binding domain"/>
    <property type="match status" value="1"/>
</dbReference>
<dbReference type="GO" id="GO:0102317">
    <property type="term" value="F:4-methylaminobutyrate oxidase (demethylating) activity"/>
    <property type="evidence" value="ECO:0007669"/>
    <property type="project" value="UniProtKB-EC"/>
</dbReference>
<reference evidence="3 4" key="1">
    <citation type="submission" date="2020-04" db="EMBL/GenBank/DDBJ databases">
        <authorList>
            <person name="De Canck E."/>
        </authorList>
    </citation>
    <scope>NUCLEOTIDE SEQUENCE [LARGE SCALE GENOMIC DNA]</scope>
    <source>
        <strain evidence="3 4">LMG 9964</strain>
    </source>
</reference>
<dbReference type="SUPFAM" id="SSF54373">
    <property type="entry name" value="FAD-linked reductases, C-terminal domain"/>
    <property type="match status" value="1"/>
</dbReference>
<gene>
    <name evidence="3" type="primary">abo_1</name>
    <name evidence="3" type="ORF">LMG9964_03224</name>
</gene>
<evidence type="ECO:0000259" key="2">
    <source>
        <dbReference type="Pfam" id="PF01266"/>
    </source>
</evidence>
<dbReference type="Gene3D" id="3.30.9.10">
    <property type="entry name" value="D-Amino Acid Oxidase, subunit A, domain 2"/>
    <property type="match status" value="1"/>
</dbReference>
<protein>
    <submittedName>
        <fullName evidence="3">4-methylaminobutanoate oxidase (Formaldehyde-forming)</fullName>
        <ecNumber evidence="3">1.5.3.19</ecNumber>
    </submittedName>
</protein>
<sequence length="405" mass="43716">MIESADVIVIGSGGLGAATAFHLAKKRALSVALVERLEIGSQTSPRAAGMVSCLRKSDLMIDLVKLAAQKIRQFSEDTGEPLDWVHSGSLKVARRPADAEVLQEDVVRGRHHGLDVEELSVDAAHRLNPFLGTHGVAAVIRIGDDMYFNPVQLALGFARAAQANGAAVLPNTAVTRVVIEDGAVVGVDSTRGRIRAPVVVDAAGAWTRQVAEASEIRVPLVTTAQQLFVTEPVRDARAELPMVRIMDAAVYMRPCDGGFLWGVYEENPRFFNMNAFDADFDVKDLSLDAEILWRYARDVEPQLPILVKAGVREHRGGLPTMTADGQHIVGPAPAVRGFYFASGCNVAGLSIAPVLGEMLAAWIVDGAPPIDLTPLSIDRFGAGPWPDDELITQAAWQYRHFYGAR</sequence>
<dbReference type="PANTHER" id="PTHR13847:SF287">
    <property type="entry name" value="FAD-DEPENDENT OXIDOREDUCTASE DOMAIN-CONTAINING PROTEIN 1"/>
    <property type="match status" value="1"/>
</dbReference>
<dbReference type="AlphaFoldDB" id="A0A6J5K9L3"/>
<dbReference type="PANTHER" id="PTHR13847">
    <property type="entry name" value="SARCOSINE DEHYDROGENASE-RELATED"/>
    <property type="match status" value="1"/>
</dbReference>
<dbReference type="Gene3D" id="3.50.50.60">
    <property type="entry name" value="FAD/NAD(P)-binding domain"/>
    <property type="match status" value="1"/>
</dbReference>
<dbReference type="GO" id="GO:0005737">
    <property type="term" value="C:cytoplasm"/>
    <property type="evidence" value="ECO:0007669"/>
    <property type="project" value="TreeGrafter"/>
</dbReference>
<feature type="domain" description="FAD dependent oxidoreductase" evidence="2">
    <location>
        <begin position="6"/>
        <end position="362"/>
    </location>
</feature>
<evidence type="ECO:0000256" key="1">
    <source>
        <dbReference type="ARBA" id="ARBA00023002"/>
    </source>
</evidence>
<dbReference type="RefSeq" id="WP_015001826.1">
    <property type="nucleotide sequence ID" value="NZ_CADILN010000004.1"/>
</dbReference>
<accession>A0A6J5K9L3</accession>
<dbReference type="EC" id="1.5.3.19" evidence="3"/>
<dbReference type="Proteomes" id="UP000494102">
    <property type="component" value="Unassembled WGS sequence"/>
</dbReference>
<dbReference type="EMBL" id="CADILN010000004">
    <property type="protein sequence ID" value="CAB4049564.1"/>
    <property type="molecule type" value="Genomic_DNA"/>
</dbReference>
<dbReference type="GeneID" id="27795870"/>
<name>A0A6J5K9L3_9BURK</name>
<evidence type="ECO:0000313" key="4">
    <source>
        <dbReference type="Proteomes" id="UP000494102"/>
    </source>
</evidence>
<proteinExistence type="predicted"/>
<keyword evidence="1 3" id="KW-0560">Oxidoreductase</keyword>